<evidence type="ECO:0000313" key="6">
    <source>
        <dbReference type="EMBL" id="KOY81538.1"/>
    </source>
</evidence>
<comment type="caution">
    <text evidence="6">The sequence shown here is derived from an EMBL/GenBank/DDBJ whole genome shotgun (WGS) entry which is preliminary data.</text>
</comment>
<dbReference type="PANTHER" id="PTHR30629:SF2">
    <property type="entry name" value="PROPHAGE INTEGRASE INTS-RELATED"/>
    <property type="match status" value="1"/>
</dbReference>
<dbReference type="InterPro" id="IPR004107">
    <property type="entry name" value="Integrase_SAM-like_N"/>
</dbReference>
<feature type="domain" description="Tyr recombinase" evidence="5">
    <location>
        <begin position="182"/>
        <end position="378"/>
    </location>
</feature>
<evidence type="ECO:0000256" key="4">
    <source>
        <dbReference type="ARBA" id="ARBA00023172"/>
    </source>
</evidence>
<dbReference type="Pfam" id="PF14657">
    <property type="entry name" value="Arm-DNA-bind_4"/>
    <property type="match status" value="1"/>
</dbReference>
<dbReference type="Proteomes" id="UP000037977">
    <property type="component" value="Unassembled WGS sequence"/>
</dbReference>
<keyword evidence="4" id="KW-0233">DNA recombination</keyword>
<protein>
    <recommendedName>
        <fullName evidence="5">Tyr recombinase domain-containing protein</fullName>
    </recommendedName>
</protein>
<dbReference type="SUPFAM" id="SSF56349">
    <property type="entry name" value="DNA breaking-rejoining enzymes"/>
    <property type="match status" value="1"/>
</dbReference>
<dbReference type="Pfam" id="PF14659">
    <property type="entry name" value="Phage_int_SAM_3"/>
    <property type="match status" value="1"/>
</dbReference>
<dbReference type="STRING" id="33935.ADM90_14095"/>
<dbReference type="InterPro" id="IPR028259">
    <property type="entry name" value="AP2-like_int_N"/>
</dbReference>
<gene>
    <name evidence="6" type="ORF">ADM90_14095</name>
</gene>
<dbReference type="Gene3D" id="1.10.150.130">
    <property type="match status" value="1"/>
</dbReference>
<dbReference type="OrthoDB" id="9803188at2"/>
<dbReference type="InterPro" id="IPR013762">
    <property type="entry name" value="Integrase-like_cat_sf"/>
</dbReference>
<evidence type="ECO:0000256" key="1">
    <source>
        <dbReference type="ARBA" id="ARBA00008857"/>
    </source>
</evidence>
<dbReference type="RefSeq" id="WP_053995595.1">
    <property type="nucleotide sequence ID" value="NZ_CP065643.1"/>
</dbReference>
<dbReference type="InterPro" id="IPR011010">
    <property type="entry name" value="DNA_brk_join_enz"/>
</dbReference>
<comment type="similarity">
    <text evidence="1">Belongs to the 'phage' integrase family.</text>
</comment>
<dbReference type="Gene3D" id="1.10.443.10">
    <property type="entry name" value="Intergrase catalytic core"/>
    <property type="match status" value="1"/>
</dbReference>
<reference evidence="6 7" key="1">
    <citation type="submission" date="2015-07" db="EMBL/GenBank/DDBJ databases">
        <title>Genome sequencing project for genomic taxonomy and phylogenomics of Bacillus-like bacteria.</title>
        <authorList>
            <person name="Liu B."/>
            <person name="Wang J."/>
            <person name="Zhu Y."/>
            <person name="Liu G."/>
            <person name="Chen Q."/>
            <person name="Chen Z."/>
            <person name="Che J."/>
            <person name="Ge C."/>
            <person name="Shi H."/>
            <person name="Pan Z."/>
            <person name="Liu X."/>
        </authorList>
    </citation>
    <scope>NUCLEOTIDE SEQUENCE [LARGE SCALE GENOMIC DNA]</scope>
    <source>
        <strain evidence="6 7">DSM 54</strain>
    </source>
</reference>
<proteinExistence type="inferred from homology"/>
<keyword evidence="2" id="KW-0229">DNA integration</keyword>
<dbReference type="GO" id="GO:0003677">
    <property type="term" value="F:DNA binding"/>
    <property type="evidence" value="ECO:0007669"/>
    <property type="project" value="UniProtKB-KW"/>
</dbReference>
<name>A0A0M9DHF4_9BACI</name>
<evidence type="ECO:0000256" key="2">
    <source>
        <dbReference type="ARBA" id="ARBA00022908"/>
    </source>
</evidence>
<organism evidence="6 7">
    <name type="scientific">Lysinibacillus macroides</name>
    <dbReference type="NCBI Taxonomy" id="33935"/>
    <lineage>
        <taxon>Bacteria</taxon>
        <taxon>Bacillati</taxon>
        <taxon>Bacillota</taxon>
        <taxon>Bacilli</taxon>
        <taxon>Bacillales</taxon>
        <taxon>Bacillaceae</taxon>
        <taxon>Lysinibacillus</taxon>
    </lineage>
</organism>
<evidence type="ECO:0000259" key="5">
    <source>
        <dbReference type="PROSITE" id="PS51898"/>
    </source>
</evidence>
<dbReference type="AlphaFoldDB" id="A0A0M9DHF4"/>
<dbReference type="EMBL" id="LGCI01000009">
    <property type="protein sequence ID" value="KOY81538.1"/>
    <property type="molecule type" value="Genomic_DNA"/>
</dbReference>
<evidence type="ECO:0000256" key="3">
    <source>
        <dbReference type="ARBA" id="ARBA00023125"/>
    </source>
</evidence>
<dbReference type="CDD" id="cd01189">
    <property type="entry name" value="INT_ICEBs1_C_like"/>
    <property type="match status" value="1"/>
</dbReference>
<sequence>MARQKMTKTKKENIYSYIDKDKKKKFAYRYKFYDTANKRREKSKQGFKTIQDAEKALIAVKANVLSGNEQTVINENITLSQWFERWLKLKEGSWEVTTCRHKEMLCRRHVLPQLGHLKLNKITKLVVQNLIVDNLIANNYSKNTIKSVCSTLGSMLNDAVAEEVLDRRRYTKLDLSKAKPTRKKDALTAAQLEHVLVTTKVTENATRYAILLTLATTGMRKGELAGLTWKDIDFDKNTISINKTRDEYGVRPPKTLNSIRTINMSKELAEHFKKFKTWCFESKKMYNAELTDEDYVFITANLEPISSNYISKMFDALRRKHQFERFSAHILRHTFVSILIAKGTAVTTVAKIVGDTPEMVMRAYAHSLADEELKATQVLSSLIKFE</sequence>
<accession>A0A0M9DHF4</accession>
<dbReference type="GO" id="GO:0015074">
    <property type="term" value="P:DNA integration"/>
    <property type="evidence" value="ECO:0007669"/>
    <property type="project" value="UniProtKB-KW"/>
</dbReference>
<dbReference type="InterPro" id="IPR002104">
    <property type="entry name" value="Integrase_catalytic"/>
</dbReference>
<dbReference type="Pfam" id="PF00589">
    <property type="entry name" value="Phage_integrase"/>
    <property type="match status" value="1"/>
</dbReference>
<dbReference type="PANTHER" id="PTHR30629">
    <property type="entry name" value="PROPHAGE INTEGRASE"/>
    <property type="match status" value="1"/>
</dbReference>
<dbReference type="PROSITE" id="PS51898">
    <property type="entry name" value="TYR_RECOMBINASE"/>
    <property type="match status" value="1"/>
</dbReference>
<dbReference type="InterPro" id="IPR050808">
    <property type="entry name" value="Phage_Integrase"/>
</dbReference>
<dbReference type="InterPro" id="IPR010998">
    <property type="entry name" value="Integrase_recombinase_N"/>
</dbReference>
<dbReference type="GO" id="GO:0006310">
    <property type="term" value="P:DNA recombination"/>
    <property type="evidence" value="ECO:0007669"/>
    <property type="project" value="UniProtKB-KW"/>
</dbReference>
<keyword evidence="7" id="KW-1185">Reference proteome</keyword>
<evidence type="ECO:0000313" key="7">
    <source>
        <dbReference type="Proteomes" id="UP000037977"/>
    </source>
</evidence>
<dbReference type="PATRIC" id="fig|33935.3.peg.4832"/>
<keyword evidence="3" id="KW-0238">DNA-binding</keyword>